<feature type="transmembrane region" description="Helical" evidence="6">
    <location>
        <begin position="6"/>
        <end position="38"/>
    </location>
</feature>
<feature type="transmembrane region" description="Helical" evidence="6">
    <location>
        <begin position="145"/>
        <end position="168"/>
    </location>
</feature>
<feature type="transmembrane region" description="Helical" evidence="6">
    <location>
        <begin position="180"/>
        <end position="201"/>
    </location>
</feature>
<proteinExistence type="inferred from homology"/>
<comment type="subcellular location">
    <subcellularLocation>
        <location evidence="6">Cell membrane</location>
        <topology evidence="6">Multi-pass membrane protein</topology>
    </subcellularLocation>
    <subcellularLocation>
        <location evidence="1">Membrane</location>
        <topology evidence="1">Multi-pass membrane protein</topology>
    </subcellularLocation>
</comment>
<feature type="transmembrane region" description="Helical" evidence="6">
    <location>
        <begin position="50"/>
        <end position="70"/>
    </location>
</feature>
<reference evidence="7 8" key="1">
    <citation type="submission" date="2016-03" db="EMBL/GenBank/DDBJ databases">
        <authorList>
            <person name="Ploux O."/>
        </authorList>
    </citation>
    <scope>NUCLEOTIDE SEQUENCE [LARGE SCALE GENOMIC DNA]</scope>
    <source>
        <strain evidence="7 8">R-45378</strain>
    </source>
</reference>
<sequence>MTEIFFASLLLGLLAGLAAGLFGIGGGTIIVPALVWLFQIQDFAPERIMLSAVATSLATALLTSAASARTHHQLGNIAWRRVSRLAPSLLAGAAGGAVAADRISPQLLRWCFIAYLLFTGSGMLWPKQNKPMSQISAYRLDYLAGFLIGGLSSILGIGGGTMTVPYLAGSGMGIKNAVATSSACAVPIAFSAAASYAVLGWGENDWLHGRFGYLYLPAFTGIALTSIFTAPIGAKLAHRLPANRLKRYFGFVLIFTALKMAQ</sequence>
<gene>
    <name evidence="7" type="ORF">A1507_20950</name>
</gene>
<dbReference type="GO" id="GO:0005886">
    <property type="term" value="C:plasma membrane"/>
    <property type="evidence" value="ECO:0007669"/>
    <property type="project" value="UniProtKB-SubCell"/>
</dbReference>
<feature type="transmembrane region" description="Helical" evidence="6">
    <location>
        <begin position="213"/>
        <end position="233"/>
    </location>
</feature>
<dbReference type="PANTHER" id="PTHR43483">
    <property type="entry name" value="MEMBRANE TRANSPORTER PROTEIN HI_0806-RELATED"/>
    <property type="match status" value="1"/>
</dbReference>
<keyword evidence="4 6" id="KW-1133">Transmembrane helix</keyword>
<dbReference type="AlphaFoldDB" id="A0A177N0L6"/>
<dbReference type="InterPro" id="IPR002781">
    <property type="entry name" value="TM_pro_TauE-like"/>
</dbReference>
<dbReference type="RefSeq" id="WP_064042471.1">
    <property type="nucleotide sequence ID" value="NZ_LUUJ01000125.1"/>
</dbReference>
<keyword evidence="5 6" id="KW-0472">Membrane</keyword>
<evidence type="ECO:0000313" key="7">
    <source>
        <dbReference type="EMBL" id="OAI11083.1"/>
    </source>
</evidence>
<comment type="similarity">
    <text evidence="2 6">Belongs to the 4-toluene sulfonate uptake permease (TSUP) (TC 2.A.102) family.</text>
</comment>
<evidence type="ECO:0000256" key="1">
    <source>
        <dbReference type="ARBA" id="ARBA00004141"/>
    </source>
</evidence>
<evidence type="ECO:0000256" key="2">
    <source>
        <dbReference type="ARBA" id="ARBA00009142"/>
    </source>
</evidence>
<keyword evidence="3 6" id="KW-0812">Transmembrane</keyword>
<dbReference type="Pfam" id="PF01925">
    <property type="entry name" value="TauE"/>
    <property type="match status" value="1"/>
</dbReference>
<accession>A0A177N0L6</accession>
<dbReference type="PANTHER" id="PTHR43483:SF3">
    <property type="entry name" value="MEMBRANE TRANSPORTER PROTEIN HI_0806-RELATED"/>
    <property type="match status" value="1"/>
</dbReference>
<organism evidence="7 8">
    <name type="scientific">Methylomonas koyamae</name>
    <dbReference type="NCBI Taxonomy" id="702114"/>
    <lineage>
        <taxon>Bacteria</taxon>
        <taxon>Pseudomonadati</taxon>
        <taxon>Pseudomonadota</taxon>
        <taxon>Gammaproteobacteria</taxon>
        <taxon>Methylococcales</taxon>
        <taxon>Methylococcaceae</taxon>
        <taxon>Methylomonas</taxon>
    </lineage>
</organism>
<dbReference type="Proteomes" id="UP000077857">
    <property type="component" value="Unassembled WGS sequence"/>
</dbReference>
<dbReference type="OrthoDB" id="457670at2"/>
<evidence type="ECO:0000256" key="6">
    <source>
        <dbReference type="RuleBase" id="RU363041"/>
    </source>
</evidence>
<evidence type="ECO:0000256" key="4">
    <source>
        <dbReference type="ARBA" id="ARBA00022989"/>
    </source>
</evidence>
<protein>
    <recommendedName>
        <fullName evidence="6">Probable membrane transporter protein</fullName>
    </recommendedName>
</protein>
<evidence type="ECO:0000256" key="5">
    <source>
        <dbReference type="ARBA" id="ARBA00023136"/>
    </source>
</evidence>
<comment type="caution">
    <text evidence="7">The sequence shown here is derived from an EMBL/GenBank/DDBJ whole genome shotgun (WGS) entry which is preliminary data.</text>
</comment>
<feature type="transmembrane region" description="Helical" evidence="6">
    <location>
        <begin position="107"/>
        <end position="125"/>
    </location>
</feature>
<name>A0A177N0L6_9GAMM</name>
<evidence type="ECO:0000313" key="8">
    <source>
        <dbReference type="Proteomes" id="UP000077857"/>
    </source>
</evidence>
<dbReference type="EMBL" id="LUUJ01000125">
    <property type="protein sequence ID" value="OAI11083.1"/>
    <property type="molecule type" value="Genomic_DNA"/>
</dbReference>
<keyword evidence="6" id="KW-1003">Cell membrane</keyword>
<evidence type="ECO:0000256" key="3">
    <source>
        <dbReference type="ARBA" id="ARBA00022692"/>
    </source>
</evidence>